<name>A0A9W6IK43_9PROT</name>
<keyword evidence="2" id="KW-1185">Reference proteome</keyword>
<dbReference type="EMBL" id="BSFE01000002">
    <property type="protein sequence ID" value="GLK51398.1"/>
    <property type="molecule type" value="Genomic_DNA"/>
</dbReference>
<reference evidence="1" key="2">
    <citation type="submission" date="2023-01" db="EMBL/GenBank/DDBJ databases">
        <authorList>
            <person name="Sun Q."/>
            <person name="Evtushenko L."/>
        </authorList>
    </citation>
    <scope>NUCLEOTIDE SEQUENCE</scope>
    <source>
        <strain evidence="1">VKM B-1513</strain>
    </source>
</reference>
<dbReference type="AlphaFoldDB" id="A0A9W6IK43"/>
<protein>
    <submittedName>
        <fullName evidence="1">Uncharacterized protein</fullName>
    </submittedName>
</protein>
<evidence type="ECO:0000313" key="1">
    <source>
        <dbReference type="EMBL" id="GLK51398.1"/>
    </source>
</evidence>
<sequence>MGLTRVVMRLGRNPDAGYPDGDEQHGYVIVAPLDKDGKLDLELWRAHKEKCTVDRFSPDPDEKADGWLSHRGSHWYFRYDEEDEGPDEPVFRLGDHTMRVGDYLTIHEADGDDLTYRITEAVAV</sequence>
<evidence type="ECO:0000313" key="2">
    <source>
        <dbReference type="Proteomes" id="UP001143486"/>
    </source>
</evidence>
<accession>A0A9W6IK43</accession>
<gene>
    <name evidence="1" type="ORF">GCM10017621_09060</name>
</gene>
<reference evidence="1" key="1">
    <citation type="journal article" date="2014" name="Int. J. Syst. Evol. Microbiol.">
        <title>Complete genome sequence of Corynebacterium casei LMG S-19264T (=DSM 44701T), isolated from a smear-ripened cheese.</title>
        <authorList>
            <consortium name="US DOE Joint Genome Institute (JGI-PGF)"/>
            <person name="Walter F."/>
            <person name="Albersmeier A."/>
            <person name="Kalinowski J."/>
            <person name="Ruckert C."/>
        </authorList>
    </citation>
    <scope>NUCLEOTIDE SEQUENCE</scope>
    <source>
        <strain evidence="1">VKM B-1513</strain>
    </source>
</reference>
<proteinExistence type="predicted"/>
<dbReference type="RefSeq" id="WP_271185780.1">
    <property type="nucleotide sequence ID" value="NZ_BSFE01000002.1"/>
</dbReference>
<dbReference type="Proteomes" id="UP001143486">
    <property type="component" value="Unassembled WGS sequence"/>
</dbReference>
<comment type="caution">
    <text evidence="1">The sequence shown here is derived from an EMBL/GenBank/DDBJ whole genome shotgun (WGS) entry which is preliminary data.</text>
</comment>
<organism evidence="1 2">
    <name type="scientific">Maricaulis virginensis</name>
    <dbReference type="NCBI Taxonomy" id="144022"/>
    <lineage>
        <taxon>Bacteria</taxon>
        <taxon>Pseudomonadati</taxon>
        <taxon>Pseudomonadota</taxon>
        <taxon>Alphaproteobacteria</taxon>
        <taxon>Maricaulales</taxon>
        <taxon>Maricaulaceae</taxon>
        <taxon>Maricaulis</taxon>
    </lineage>
</organism>